<comment type="function">
    <text evidence="11">Required for pre-mRNA splicing as component of the spliceosome, including pre-catalytic, catalytic and post-catalytic spliceosomal complexes. Component of the U5 snRNP and the U4/U6-U5 tri-snRNP complex, a building block of the spliceosome. As a component of the minor spliceosome, involved in the splicing of U12-type introns in pre-mRNAs.</text>
</comment>
<evidence type="ECO:0000256" key="8">
    <source>
        <dbReference type="ARBA" id="ARBA00023187"/>
    </source>
</evidence>
<evidence type="ECO:0000256" key="11">
    <source>
        <dbReference type="ARBA" id="ARBA00045974"/>
    </source>
</evidence>
<dbReference type="PANTHER" id="PTHR42908">
    <property type="entry name" value="TRANSLATION ELONGATION FACTOR-RELATED"/>
    <property type="match status" value="1"/>
</dbReference>
<dbReference type="Gene3D" id="3.40.50.300">
    <property type="entry name" value="P-loop containing nucleotide triphosphate hydrolases"/>
    <property type="match status" value="1"/>
</dbReference>
<dbReference type="InterPro" id="IPR041095">
    <property type="entry name" value="EFG_II"/>
</dbReference>
<dbReference type="InterPro" id="IPR035655">
    <property type="entry name" value="U5-116kDa_C"/>
</dbReference>
<dbReference type="Pfam" id="PF00679">
    <property type="entry name" value="EFG_C"/>
    <property type="match status" value="1"/>
</dbReference>
<dbReference type="InterPro" id="IPR004161">
    <property type="entry name" value="EFTu-like_2"/>
</dbReference>
<dbReference type="GO" id="GO:0003924">
    <property type="term" value="F:GTPase activity"/>
    <property type="evidence" value="ECO:0007669"/>
    <property type="project" value="InterPro"/>
</dbReference>
<dbReference type="FunFam" id="3.30.70.870:FF:000002">
    <property type="entry name" value="Translation elongation factor 2"/>
    <property type="match status" value="1"/>
</dbReference>
<dbReference type="OMA" id="YIFRPIR"/>
<comment type="subcellular location">
    <subcellularLocation>
        <location evidence="1">Nucleus</location>
    </subcellularLocation>
</comment>
<evidence type="ECO:0000256" key="10">
    <source>
        <dbReference type="ARBA" id="ARBA00031432"/>
    </source>
</evidence>
<dbReference type="CDD" id="cd04098">
    <property type="entry name" value="eEF2_C_snRNP"/>
    <property type="match status" value="1"/>
</dbReference>
<accession>A0A5K1UXX3</accession>
<dbReference type="InterPro" id="IPR009000">
    <property type="entry name" value="Transl_B-barrel_sf"/>
</dbReference>
<dbReference type="InterPro" id="IPR020568">
    <property type="entry name" value="Ribosomal_Su5_D2-typ_SF"/>
</dbReference>
<comment type="caution">
    <text evidence="14">The sequence shown here is derived from an EMBL/GenBank/DDBJ whole genome shotgun (WGS) entry which is preliminary data.</text>
</comment>
<dbReference type="InterPro" id="IPR027417">
    <property type="entry name" value="P-loop_NTPase"/>
</dbReference>
<dbReference type="InterPro" id="IPR031950">
    <property type="entry name" value="EFTUD2_N"/>
</dbReference>
<sequence length="954" mass="109650">MDDQFDEFGNYIGNDQVIEEQPHEDDMDNNNEDELNRNEDRKNQIVLHEDKQYYQTAEEIYGSDVEVLYRNEDEQSITEGIIPVEKNKKIQREYKTNPTSKYDFEYISEQMNNIDKIRNIAVIGSLHHGKTQLIDLLFRYSHDKSIDVDKITTNYMDIRNDEQELKISIKSSQISLCIPSKKNGYYLCNIIDTPGHSDFIDEVIVGLSLADNVIITIDCAEGVLLTTKHLIEIVAQQHLPLIVVITKIDRLIIDLKLPPEDSYCKIRNIICEVNEILHKYQMKLISPENNTVLFESSIFGCLFSLNSFSEKYIPKTTKGTLEQRIRGAIGFDSQIFGQNMWGDKWFDHQTHTFKRIKGNEKRTFVEFILEPIYKIVGMCVSKEGKELKQGLKNFNIRLEGNESELNFIPLLRTVFYKFFGERNLTGFGDTLQELMTPKEAAQKVITKLSNDKIEMKDIIKKCDRNGPLVMSIIRLLPNTRSSEMIGVCKVYSGTIHEGDSVRVLGNNYSETNTEDMRIEEVLSVQLDMAQYKVPMRQGIPAGNICIVTGINQIISKNGTVVDKSLTEIQHIRNIEIPTPYIKVAIEPLKPSEKEIMIESLSKVTQSYPGSMVKCEDSGEYIITGYGEMYLDCILRDVRNMFTPIEIKVSDPCVIFNETVSCLSQMKSVALSTNHRNRIAVIIDPLDENTIKGIEKGELKEEKGRDEILYKKYQWDILASKSLLCIGPEEKIPNVLLNDILEEEKREKINEMKEACCIGFKWAMSSGPLCEEEMRNCRVRIIDAEFERNVDEQQVIQALRRSIYAGIILSSPQLLEPIYVVEIITPENAIKGITKSISDRRGFIIQQQPLEGTPFQQIHGNIPLIEIFGFETDIRTFSRGQAFVQSWFSHWGNVPGDPLDKEIKPLNLQPNPQPYLSREFMMKTRRRKGLVDDVDTSKYFDEEMLSTMSQNNFIF</sequence>
<dbReference type="EMBL" id="BDEQ01000001">
    <property type="protein sequence ID" value="GAT94522.1"/>
    <property type="molecule type" value="Genomic_DNA"/>
</dbReference>
<evidence type="ECO:0000313" key="14">
    <source>
        <dbReference type="EMBL" id="GAT94522.1"/>
    </source>
</evidence>
<keyword evidence="6" id="KW-0547">Nucleotide-binding</keyword>
<dbReference type="InterPro" id="IPR014721">
    <property type="entry name" value="Ribsml_uS5_D2-typ_fold_subgr"/>
</dbReference>
<dbReference type="PRINTS" id="PR00315">
    <property type="entry name" value="ELONGATNFCT"/>
</dbReference>
<dbReference type="CDD" id="cd01683">
    <property type="entry name" value="EF2_IV_snRNP"/>
    <property type="match status" value="1"/>
</dbReference>
<evidence type="ECO:0000256" key="4">
    <source>
        <dbReference type="ARBA" id="ARBA00022664"/>
    </source>
</evidence>
<keyword evidence="4" id="KW-0507">mRNA processing</keyword>
<evidence type="ECO:0000313" key="15">
    <source>
        <dbReference type="Proteomes" id="UP000078387"/>
    </source>
</evidence>
<dbReference type="Gene3D" id="2.40.30.10">
    <property type="entry name" value="Translation factors"/>
    <property type="match status" value="1"/>
</dbReference>
<dbReference type="InterPro" id="IPR000795">
    <property type="entry name" value="T_Tr_GTP-bd_dom"/>
</dbReference>
<evidence type="ECO:0000256" key="3">
    <source>
        <dbReference type="ARBA" id="ARBA00018774"/>
    </source>
</evidence>
<dbReference type="PROSITE" id="PS51722">
    <property type="entry name" value="G_TR_2"/>
    <property type="match status" value="1"/>
</dbReference>
<dbReference type="Pfam" id="PF03764">
    <property type="entry name" value="EFG_IV"/>
    <property type="match status" value="1"/>
</dbReference>
<feature type="compositionally biased region" description="Acidic residues" evidence="12">
    <location>
        <begin position="22"/>
        <end position="33"/>
    </location>
</feature>
<reference evidence="14 15" key="1">
    <citation type="submission" date="2016-05" db="EMBL/GenBank/DDBJ databases">
        <title>First whole genome sequencing of Entamoeba histolytica HM1:IMSS-clone-6.</title>
        <authorList>
            <person name="Mukherjee Avik.K."/>
            <person name="Izumyama S."/>
            <person name="Nakada-Tsukui K."/>
            <person name="Nozaki T."/>
        </authorList>
    </citation>
    <scope>NUCLEOTIDE SEQUENCE [LARGE SCALE GENOMIC DNA]</scope>
    <source>
        <strain evidence="14 15">HM1:IMSS clone 6</strain>
    </source>
</reference>
<name>A0A5K1UXX3_ENTHI</name>
<dbReference type="GO" id="GO:0046540">
    <property type="term" value="C:U4/U6 x U5 tri-snRNP complex"/>
    <property type="evidence" value="ECO:0007669"/>
    <property type="project" value="TreeGrafter"/>
</dbReference>
<dbReference type="SUPFAM" id="SSF54980">
    <property type="entry name" value="EF-G C-terminal domain-like"/>
    <property type="match status" value="2"/>
</dbReference>
<organism evidence="14 15">
    <name type="scientific">Entamoeba histolytica</name>
    <dbReference type="NCBI Taxonomy" id="5759"/>
    <lineage>
        <taxon>Eukaryota</taxon>
        <taxon>Amoebozoa</taxon>
        <taxon>Evosea</taxon>
        <taxon>Archamoebae</taxon>
        <taxon>Mastigamoebida</taxon>
        <taxon>Entamoebidae</taxon>
        <taxon>Entamoeba</taxon>
    </lineage>
</organism>
<dbReference type="InterPro" id="IPR005517">
    <property type="entry name" value="Transl_elong_EFG/EF2_IV"/>
</dbReference>
<dbReference type="GO" id="GO:0030623">
    <property type="term" value="F:U5 snRNA binding"/>
    <property type="evidence" value="ECO:0007669"/>
    <property type="project" value="TreeGrafter"/>
</dbReference>
<dbReference type="Pfam" id="PF14492">
    <property type="entry name" value="EFG_III"/>
    <property type="match status" value="1"/>
</dbReference>
<dbReference type="GO" id="GO:0005525">
    <property type="term" value="F:GTP binding"/>
    <property type="evidence" value="ECO:0007669"/>
    <property type="project" value="UniProtKB-KW"/>
</dbReference>
<protein>
    <recommendedName>
        <fullName evidence="3">116 kDa U5 small nuclear ribonucleoprotein component</fullName>
    </recommendedName>
    <alternativeName>
        <fullName evidence="10">U5 snRNP-specific protein, 116 kDa</fullName>
    </alternativeName>
</protein>
<dbReference type="VEuPathDB" id="AmoebaDB:EHI5A_169560"/>
<proteinExistence type="inferred from homology"/>
<dbReference type="InterPro" id="IPR035647">
    <property type="entry name" value="EFG_III/V"/>
</dbReference>
<dbReference type="VEuPathDB" id="AmoebaDB:EHI7A_117730"/>
<dbReference type="GO" id="GO:0000398">
    <property type="term" value="P:mRNA splicing, via spliceosome"/>
    <property type="evidence" value="ECO:0007669"/>
    <property type="project" value="TreeGrafter"/>
</dbReference>
<dbReference type="AlphaFoldDB" id="A0A5K1UXX3"/>
<feature type="domain" description="Tr-type G" evidence="13">
    <location>
        <begin position="115"/>
        <end position="399"/>
    </location>
</feature>
<evidence type="ECO:0000256" key="1">
    <source>
        <dbReference type="ARBA" id="ARBA00004123"/>
    </source>
</evidence>
<evidence type="ECO:0000256" key="7">
    <source>
        <dbReference type="ARBA" id="ARBA00023134"/>
    </source>
</evidence>
<evidence type="ECO:0000256" key="2">
    <source>
        <dbReference type="ARBA" id="ARBA00010142"/>
    </source>
</evidence>
<comment type="similarity">
    <text evidence="2">Belongs to the small GTPase superfamily. Rho family.</text>
</comment>
<dbReference type="Gene3D" id="3.30.70.870">
    <property type="entry name" value="Elongation Factor G (Translational Gtpase), domain 3"/>
    <property type="match status" value="1"/>
</dbReference>
<keyword evidence="14" id="KW-0687">Ribonucleoprotein</keyword>
<keyword evidence="8" id="KW-0508">mRNA splicing</keyword>
<evidence type="ECO:0000256" key="9">
    <source>
        <dbReference type="ARBA" id="ARBA00023242"/>
    </source>
</evidence>
<dbReference type="SUPFAM" id="SSF52540">
    <property type="entry name" value="P-loop containing nucleoside triphosphate hydrolases"/>
    <property type="match status" value="1"/>
</dbReference>
<evidence type="ECO:0000256" key="12">
    <source>
        <dbReference type="SAM" id="MobiDB-lite"/>
    </source>
</evidence>
<evidence type="ECO:0000256" key="6">
    <source>
        <dbReference type="ARBA" id="ARBA00022741"/>
    </source>
</evidence>
<dbReference type="SMART" id="SM00889">
    <property type="entry name" value="EFG_IV"/>
    <property type="match status" value="1"/>
</dbReference>
<dbReference type="VEuPathDB" id="AmoebaDB:EHI_021380"/>
<dbReference type="GO" id="GO:0005829">
    <property type="term" value="C:cytosol"/>
    <property type="evidence" value="ECO:0007669"/>
    <property type="project" value="TreeGrafter"/>
</dbReference>
<dbReference type="VEuPathDB" id="AmoebaDB:KM1_198630"/>
<feature type="region of interest" description="Disordered" evidence="12">
    <location>
        <begin position="1"/>
        <end position="39"/>
    </location>
</feature>
<dbReference type="Pfam" id="PF03144">
    <property type="entry name" value="GTP_EFTU_D2"/>
    <property type="match status" value="1"/>
</dbReference>
<keyword evidence="7" id="KW-0342">GTP-binding</keyword>
<gene>
    <name evidence="14" type="ORF">CL6EHI_021380</name>
</gene>
<dbReference type="SUPFAM" id="SSF54211">
    <property type="entry name" value="Ribosomal protein S5 domain 2-like"/>
    <property type="match status" value="1"/>
</dbReference>
<dbReference type="InterPro" id="IPR000640">
    <property type="entry name" value="EFG_V-like"/>
</dbReference>
<dbReference type="GO" id="GO:0071007">
    <property type="term" value="C:U2-type catalytic step 2 spliceosome"/>
    <property type="evidence" value="ECO:0007669"/>
    <property type="project" value="TreeGrafter"/>
</dbReference>
<dbReference type="InterPro" id="IPR005225">
    <property type="entry name" value="Small_GTP-bd"/>
</dbReference>
<dbReference type="VEuPathDB" id="AmoebaDB:EHI8A_126980"/>
<dbReference type="NCBIfam" id="TIGR00231">
    <property type="entry name" value="small_GTP"/>
    <property type="match status" value="1"/>
</dbReference>
<dbReference type="SMART" id="SM00838">
    <property type="entry name" value="EFG_C"/>
    <property type="match status" value="1"/>
</dbReference>
<evidence type="ECO:0000256" key="5">
    <source>
        <dbReference type="ARBA" id="ARBA00022728"/>
    </source>
</evidence>
<dbReference type="SUPFAM" id="SSF50447">
    <property type="entry name" value="Translation proteins"/>
    <property type="match status" value="1"/>
</dbReference>
<evidence type="ECO:0000259" key="13">
    <source>
        <dbReference type="PROSITE" id="PS51722"/>
    </source>
</evidence>
<dbReference type="Gene3D" id="3.30.230.10">
    <property type="match status" value="1"/>
</dbReference>
<dbReference type="Proteomes" id="UP000078387">
    <property type="component" value="Unassembled WGS sequence"/>
</dbReference>
<dbReference type="Pfam" id="PF00009">
    <property type="entry name" value="GTP_EFTU"/>
    <property type="match status" value="1"/>
</dbReference>
<keyword evidence="5" id="KW-0747">Spliceosome</keyword>
<dbReference type="PANTHER" id="PTHR42908:SF6">
    <property type="entry name" value="116 KDA U5 SMALL NUCLEAR RIBONUCLEOPROTEIN COMPONENT"/>
    <property type="match status" value="1"/>
</dbReference>
<dbReference type="Gene3D" id="3.30.70.240">
    <property type="match status" value="1"/>
</dbReference>
<dbReference type="Pfam" id="PF16004">
    <property type="entry name" value="EFTUD2"/>
    <property type="match status" value="1"/>
</dbReference>
<keyword evidence="9" id="KW-0539">Nucleus</keyword>